<dbReference type="GO" id="GO:0005634">
    <property type="term" value="C:nucleus"/>
    <property type="evidence" value="ECO:0007669"/>
    <property type="project" value="UniProtKB-SubCell"/>
</dbReference>
<dbReference type="InterPro" id="IPR050613">
    <property type="entry name" value="Sec_Metabolite_Reg"/>
</dbReference>
<dbReference type="InterPro" id="IPR007219">
    <property type="entry name" value="XnlR_reg_dom"/>
</dbReference>
<comment type="caution">
    <text evidence="4">The sequence shown here is derived from an EMBL/GenBank/DDBJ whole genome shotgun (WGS) entry which is preliminary data.</text>
</comment>
<evidence type="ECO:0000313" key="5">
    <source>
        <dbReference type="Proteomes" id="UP000676310"/>
    </source>
</evidence>
<dbReference type="PANTHER" id="PTHR31001">
    <property type="entry name" value="UNCHARACTERIZED TRANSCRIPTIONAL REGULATORY PROTEIN"/>
    <property type="match status" value="1"/>
</dbReference>
<name>A0A8J2N631_9PLEO</name>
<dbReference type="GeneID" id="67017328"/>
<dbReference type="Proteomes" id="UP000676310">
    <property type="component" value="Unassembled WGS sequence"/>
</dbReference>
<organism evidence="4 5">
    <name type="scientific">Alternaria atra</name>
    <dbReference type="NCBI Taxonomy" id="119953"/>
    <lineage>
        <taxon>Eukaryota</taxon>
        <taxon>Fungi</taxon>
        <taxon>Dikarya</taxon>
        <taxon>Ascomycota</taxon>
        <taxon>Pezizomycotina</taxon>
        <taxon>Dothideomycetes</taxon>
        <taxon>Pleosporomycetidae</taxon>
        <taxon>Pleosporales</taxon>
        <taxon>Pleosporineae</taxon>
        <taxon>Pleosporaceae</taxon>
        <taxon>Alternaria</taxon>
        <taxon>Alternaria sect. Ulocladioides</taxon>
    </lineage>
</organism>
<sequence length="555" mass="63117">MDSIHQLRLELPNTIDEPDVEEPINGREDMVDHFILGLPVPLSKDTILSRYMPSQKEAEQLLGTYFGGGTFIQPFIHAQQFQREYHTFQHGQFHTASGFWLSILFSIFSIAAFVREGTGPEETAHKSSHKFHTAAGQCLVLGRYYDTRQNAPEALLLYAHCKGLRSLDPSRECGAIVCMAVRHAYELGYHRDPDNFGRFTVFEGEMRRRFWACCKQVDTMVSFQLGLPNNIILDNCDTKSPLNLLDSDFNSDVQILPQPRPESEPTPILWFIVKDRLMPVFARICQAVLSLRLKSEIQVMELDAEARKAYATIPDILRWRPVSESITDPSFLIMSRLFLELLYLKGLCILHLRYMVRGSANCILQCIQAACSIVRSIADIHYAFRPDGHLQAVSWMFNNYVMTDFLLGASTLCLHVNLDHRRRAYRNPMMPTLEEISLLLKRAHSICVDKSLSSTNAKKVGQAIERTLESAQSNLSVSLQPTAASVTESQQQPTIGIPVPGLTDWPIDYTDRDSSSEYQFTFSDLDPFNFISNGFIDIEQFYNTDTFAEDFNVAR</sequence>
<evidence type="ECO:0000256" key="1">
    <source>
        <dbReference type="ARBA" id="ARBA00004123"/>
    </source>
</evidence>
<dbReference type="PANTHER" id="PTHR31001:SF49">
    <property type="entry name" value="ZN(II)2CYS6 TRANSCRIPTION FACTOR (EUROFUNG)"/>
    <property type="match status" value="1"/>
</dbReference>
<dbReference type="OrthoDB" id="4934715at2759"/>
<dbReference type="GO" id="GO:0008270">
    <property type="term" value="F:zinc ion binding"/>
    <property type="evidence" value="ECO:0007669"/>
    <property type="project" value="InterPro"/>
</dbReference>
<evidence type="ECO:0000259" key="3">
    <source>
        <dbReference type="SMART" id="SM00906"/>
    </source>
</evidence>
<keyword evidence="5" id="KW-1185">Reference proteome</keyword>
<reference evidence="4" key="1">
    <citation type="submission" date="2021-05" db="EMBL/GenBank/DDBJ databases">
        <authorList>
            <person name="Stam R."/>
        </authorList>
    </citation>
    <scope>NUCLEOTIDE SEQUENCE</scope>
    <source>
        <strain evidence="4">CS162</strain>
    </source>
</reference>
<keyword evidence="2" id="KW-0539">Nucleus</keyword>
<dbReference type="EMBL" id="CAJRGZ010000019">
    <property type="protein sequence ID" value="CAG5159349.1"/>
    <property type="molecule type" value="Genomic_DNA"/>
</dbReference>
<proteinExistence type="predicted"/>
<dbReference type="Pfam" id="PF04082">
    <property type="entry name" value="Fungal_trans"/>
    <property type="match status" value="1"/>
</dbReference>
<dbReference type="GO" id="GO:0006351">
    <property type="term" value="P:DNA-templated transcription"/>
    <property type="evidence" value="ECO:0007669"/>
    <property type="project" value="InterPro"/>
</dbReference>
<accession>A0A8J2N631</accession>
<comment type="subcellular location">
    <subcellularLocation>
        <location evidence="1">Nucleus</location>
    </subcellularLocation>
</comment>
<dbReference type="RefSeq" id="XP_043169093.1">
    <property type="nucleotide sequence ID" value="XM_043313158.1"/>
</dbReference>
<dbReference type="SMART" id="SM00906">
    <property type="entry name" value="Fungal_trans"/>
    <property type="match status" value="1"/>
</dbReference>
<dbReference type="AlphaFoldDB" id="A0A8J2N631"/>
<evidence type="ECO:0000256" key="2">
    <source>
        <dbReference type="ARBA" id="ARBA00023242"/>
    </source>
</evidence>
<dbReference type="CDD" id="cd12148">
    <property type="entry name" value="fungal_TF_MHR"/>
    <property type="match status" value="1"/>
</dbReference>
<evidence type="ECO:0000313" key="4">
    <source>
        <dbReference type="EMBL" id="CAG5159349.1"/>
    </source>
</evidence>
<feature type="domain" description="Xylanolytic transcriptional activator regulatory" evidence="3">
    <location>
        <begin position="173"/>
        <end position="247"/>
    </location>
</feature>
<gene>
    <name evidence="4" type="ORF">ALTATR162_LOCUS5539</name>
</gene>
<dbReference type="GO" id="GO:0003677">
    <property type="term" value="F:DNA binding"/>
    <property type="evidence" value="ECO:0007669"/>
    <property type="project" value="InterPro"/>
</dbReference>
<protein>
    <recommendedName>
        <fullName evidence="3">Xylanolytic transcriptional activator regulatory domain-containing protein</fullName>
    </recommendedName>
</protein>